<evidence type="ECO:0000313" key="2">
    <source>
        <dbReference type="Proteomes" id="UP000488956"/>
    </source>
</evidence>
<dbReference type="EMBL" id="QXFX01000076">
    <property type="protein sequence ID" value="KAE9133788.1"/>
    <property type="molecule type" value="Genomic_DNA"/>
</dbReference>
<accession>A0A6G0LXX1</accession>
<organism evidence="1 2">
    <name type="scientific">Phytophthora fragariae</name>
    <dbReference type="NCBI Taxonomy" id="53985"/>
    <lineage>
        <taxon>Eukaryota</taxon>
        <taxon>Sar</taxon>
        <taxon>Stramenopiles</taxon>
        <taxon>Oomycota</taxon>
        <taxon>Peronosporomycetes</taxon>
        <taxon>Peronosporales</taxon>
        <taxon>Peronosporaceae</taxon>
        <taxon>Phytophthora</taxon>
    </lineage>
</organism>
<sequence>MNIVDAYQAYRYEAVERVLRESTVLDFNDFVSQLSHPLIFSDFAMKRSLRSGTDPDGPEEEEIYVNACSQTAHRTSPVFQHGRSWKASAATMQFMQN</sequence>
<proteinExistence type="predicted"/>
<reference evidence="1 2" key="1">
    <citation type="submission" date="2018-09" db="EMBL/GenBank/DDBJ databases">
        <title>Genomic investigation of the strawberry pathogen Phytophthora fragariae indicates pathogenicity is determined by transcriptional variation in three key races.</title>
        <authorList>
            <person name="Adams T.M."/>
            <person name="Armitage A.D."/>
            <person name="Sobczyk M.K."/>
            <person name="Bates H.J."/>
            <person name="Dunwell J.M."/>
            <person name="Nellist C.F."/>
            <person name="Harrison R.J."/>
        </authorList>
    </citation>
    <scope>NUCLEOTIDE SEQUENCE [LARGE SCALE GENOMIC DNA]</scope>
    <source>
        <strain evidence="1 2">ONT-3</strain>
    </source>
</reference>
<dbReference type="AlphaFoldDB" id="A0A6G0LXX1"/>
<dbReference type="Proteomes" id="UP000488956">
    <property type="component" value="Unassembled WGS sequence"/>
</dbReference>
<comment type="caution">
    <text evidence="1">The sequence shown here is derived from an EMBL/GenBank/DDBJ whole genome shotgun (WGS) entry which is preliminary data.</text>
</comment>
<name>A0A6G0LXX1_9STRA</name>
<gene>
    <name evidence="1" type="ORF">PF010_g2700</name>
</gene>
<protein>
    <submittedName>
        <fullName evidence="1">Uncharacterized protein</fullName>
    </submittedName>
</protein>
<evidence type="ECO:0000313" key="1">
    <source>
        <dbReference type="EMBL" id="KAE9133788.1"/>
    </source>
</evidence>